<accession>A0A6A4GKG8</accession>
<evidence type="ECO:0000313" key="3">
    <source>
        <dbReference type="Proteomes" id="UP000799118"/>
    </source>
</evidence>
<feature type="region of interest" description="Disordered" evidence="1">
    <location>
        <begin position="275"/>
        <end position="298"/>
    </location>
</feature>
<sequence length="453" mass="50125">MNLQNTLSSQQQTQLLQFMNGLSSSNDMNGAFNMNGVVPSLENQARNVPYSYNSANNLHGNFANDGSLLMQNNMGMGMPVTSVSDRSIEAFNVPLWNQTMLHVPQSATAVPAPAQSIPAPDAMRIRAMQTRKKISKAPGFTKHETNQVTRYVQRGFLALMGVESTRKNGRKILVLPDSLGLGDAARKAPDGTELLTPDCQPSTCGHNENIIKQVAIWTANAIKAEKLDNYPHNTIIMQCKHNKTKERRRQFDAFMDHFGEVESKGLEEIVLTDDASSCHSDPGAADPTEWKTARDSQIGGSGRGFEVNKVLYCLDTFSRRSKEISEQENVGVHGNRSGGQSLQTFRGLTVNTNYSRPRRANPMEGTIDHHWIETYANDNFLLRENPEDYNVFSLQFQKSDFDALALAYLGDDEYEEDVEMNKSGAIEEGEGQKITDGQVPGQPTAMEVPASQT</sequence>
<gene>
    <name evidence="2" type="ORF">BT96DRAFT_949342</name>
</gene>
<reference evidence="2" key="1">
    <citation type="journal article" date="2019" name="Environ. Microbiol.">
        <title>Fungal ecological strategies reflected in gene transcription - a case study of two litter decomposers.</title>
        <authorList>
            <person name="Barbi F."/>
            <person name="Kohler A."/>
            <person name="Barry K."/>
            <person name="Baskaran P."/>
            <person name="Daum C."/>
            <person name="Fauchery L."/>
            <person name="Ihrmark K."/>
            <person name="Kuo A."/>
            <person name="LaButti K."/>
            <person name="Lipzen A."/>
            <person name="Morin E."/>
            <person name="Grigoriev I.V."/>
            <person name="Henrissat B."/>
            <person name="Lindahl B."/>
            <person name="Martin F."/>
        </authorList>
    </citation>
    <scope>NUCLEOTIDE SEQUENCE</scope>
    <source>
        <strain evidence="2">JB14</strain>
    </source>
</reference>
<feature type="region of interest" description="Disordered" evidence="1">
    <location>
        <begin position="422"/>
        <end position="453"/>
    </location>
</feature>
<protein>
    <submittedName>
        <fullName evidence="2">Uncharacterized protein</fullName>
    </submittedName>
</protein>
<dbReference type="Proteomes" id="UP000799118">
    <property type="component" value="Unassembled WGS sequence"/>
</dbReference>
<organism evidence="2 3">
    <name type="scientific">Gymnopus androsaceus JB14</name>
    <dbReference type="NCBI Taxonomy" id="1447944"/>
    <lineage>
        <taxon>Eukaryota</taxon>
        <taxon>Fungi</taxon>
        <taxon>Dikarya</taxon>
        <taxon>Basidiomycota</taxon>
        <taxon>Agaricomycotina</taxon>
        <taxon>Agaricomycetes</taxon>
        <taxon>Agaricomycetidae</taxon>
        <taxon>Agaricales</taxon>
        <taxon>Marasmiineae</taxon>
        <taxon>Omphalotaceae</taxon>
        <taxon>Gymnopus</taxon>
    </lineage>
</organism>
<proteinExistence type="predicted"/>
<dbReference type="OrthoDB" id="2757952at2759"/>
<evidence type="ECO:0000313" key="2">
    <source>
        <dbReference type="EMBL" id="KAE9386141.1"/>
    </source>
</evidence>
<name>A0A6A4GKG8_9AGAR</name>
<dbReference type="AlphaFoldDB" id="A0A6A4GKG8"/>
<keyword evidence="3" id="KW-1185">Reference proteome</keyword>
<evidence type="ECO:0000256" key="1">
    <source>
        <dbReference type="SAM" id="MobiDB-lite"/>
    </source>
</evidence>
<dbReference type="EMBL" id="ML769909">
    <property type="protein sequence ID" value="KAE9386141.1"/>
    <property type="molecule type" value="Genomic_DNA"/>
</dbReference>